<accession>A0A9X3CGJ0</accession>
<organism evidence="1 2">
    <name type="scientific">Vibrio paucivorans</name>
    <dbReference type="NCBI Taxonomy" id="2829489"/>
    <lineage>
        <taxon>Bacteria</taxon>
        <taxon>Pseudomonadati</taxon>
        <taxon>Pseudomonadota</taxon>
        <taxon>Gammaproteobacteria</taxon>
        <taxon>Vibrionales</taxon>
        <taxon>Vibrionaceae</taxon>
        <taxon>Vibrio</taxon>
    </lineage>
</organism>
<dbReference type="Proteomes" id="UP001155586">
    <property type="component" value="Unassembled WGS sequence"/>
</dbReference>
<evidence type="ECO:0000313" key="2">
    <source>
        <dbReference type="Proteomes" id="UP001155586"/>
    </source>
</evidence>
<gene>
    <name evidence="1" type="ORF">MD483_16500</name>
</gene>
<dbReference type="RefSeq" id="WP_265688598.1">
    <property type="nucleotide sequence ID" value="NZ_JAKRRX010000113.1"/>
</dbReference>
<proteinExistence type="predicted"/>
<sequence>MALPLYQQNQIYRIHELTKITGLSRSSIYDKLNHNSPRYDSAFPRSVPLGPRAVGWLSSEVHAWLDSKARARQSVGKGGIR</sequence>
<protein>
    <submittedName>
        <fullName evidence="1">AlpA family phage regulatory protein</fullName>
    </submittedName>
</protein>
<name>A0A9X3CGJ0_9VIBR</name>
<dbReference type="EMBL" id="JAKRRX010000113">
    <property type="protein sequence ID" value="MCW8335418.1"/>
    <property type="molecule type" value="Genomic_DNA"/>
</dbReference>
<dbReference type="PANTHER" id="PTHR36154">
    <property type="entry name" value="DNA-BINDING TRANSCRIPTIONAL ACTIVATOR ALPA"/>
    <property type="match status" value="1"/>
</dbReference>
<comment type="caution">
    <text evidence="1">The sequence shown here is derived from an EMBL/GenBank/DDBJ whole genome shotgun (WGS) entry which is preliminary data.</text>
</comment>
<dbReference type="PANTHER" id="PTHR36154:SF1">
    <property type="entry name" value="DNA-BINDING TRANSCRIPTIONAL ACTIVATOR ALPA"/>
    <property type="match status" value="1"/>
</dbReference>
<evidence type="ECO:0000313" key="1">
    <source>
        <dbReference type="EMBL" id="MCW8335418.1"/>
    </source>
</evidence>
<dbReference type="Pfam" id="PF05930">
    <property type="entry name" value="Phage_AlpA"/>
    <property type="match status" value="1"/>
</dbReference>
<dbReference type="Gene3D" id="1.10.238.160">
    <property type="match status" value="1"/>
</dbReference>
<dbReference type="InterPro" id="IPR010260">
    <property type="entry name" value="AlpA"/>
</dbReference>
<dbReference type="AlphaFoldDB" id="A0A9X3CGJ0"/>
<keyword evidence="2" id="KW-1185">Reference proteome</keyword>
<reference evidence="1" key="1">
    <citation type="submission" date="2022-02" db="EMBL/GenBank/DDBJ databases">
        <title>Vibrio sp. nov., a new bacterium isolated from Bohai sea, China.</title>
        <authorList>
            <person name="Yuan Y."/>
        </authorList>
    </citation>
    <scope>NUCLEOTIDE SEQUENCE</scope>
    <source>
        <strain evidence="1">DBSS07</strain>
    </source>
</reference>
<dbReference type="InterPro" id="IPR052931">
    <property type="entry name" value="Prophage_regulatory_activator"/>
</dbReference>